<dbReference type="PROSITE" id="PS51257">
    <property type="entry name" value="PROKAR_LIPOPROTEIN"/>
    <property type="match status" value="1"/>
</dbReference>
<accession>A0ABU7YZG4</accession>
<sequence>MNARHTARHPLLLAALVVCLPLALAGCGNKGPLVMSEEPAEIEAPPTPEGGVPVEIAIPQALPAEAPVAPATGDPATTDDFDDAAPPEPLIDDPRIPIDPATVPQNDSDNDTDSDNPPATGTVDDGNG</sequence>
<keyword evidence="6 8" id="KW-0449">Lipoprotein</keyword>
<dbReference type="Proteomes" id="UP001355056">
    <property type="component" value="Unassembled WGS sequence"/>
</dbReference>
<dbReference type="EMBL" id="JAXGFP010000004">
    <property type="protein sequence ID" value="MEG3184289.1"/>
    <property type="molecule type" value="Genomic_DNA"/>
</dbReference>
<organism evidence="8 9">
    <name type="scientific">Novilysobacter erysipheiresistens</name>
    <dbReference type="NCBI Taxonomy" id="1749332"/>
    <lineage>
        <taxon>Bacteria</taxon>
        <taxon>Pseudomonadati</taxon>
        <taxon>Pseudomonadota</taxon>
        <taxon>Gammaproteobacteria</taxon>
        <taxon>Lysobacterales</taxon>
        <taxon>Lysobacteraceae</taxon>
        <taxon>Novilysobacter</taxon>
    </lineage>
</organism>
<keyword evidence="3" id="KW-0472">Membrane</keyword>
<comment type="subcellular location">
    <subcellularLocation>
        <location evidence="1">Cell outer membrane</location>
        <topology evidence="1">Lipid-anchor</topology>
    </subcellularLocation>
</comment>
<evidence type="ECO:0000313" key="8">
    <source>
        <dbReference type="EMBL" id="MEG3184289.1"/>
    </source>
</evidence>
<protein>
    <submittedName>
        <fullName evidence="8">Lipoprotein</fullName>
    </submittedName>
</protein>
<keyword evidence="9" id="KW-1185">Reference proteome</keyword>
<name>A0ABU7YZG4_9GAMM</name>
<evidence type="ECO:0000256" key="7">
    <source>
        <dbReference type="SAM" id="MobiDB-lite"/>
    </source>
</evidence>
<evidence type="ECO:0000256" key="5">
    <source>
        <dbReference type="ARBA" id="ARBA00023237"/>
    </source>
</evidence>
<evidence type="ECO:0000313" key="9">
    <source>
        <dbReference type="Proteomes" id="UP001355056"/>
    </source>
</evidence>
<feature type="compositionally biased region" description="Low complexity" evidence="7">
    <location>
        <begin position="66"/>
        <end position="76"/>
    </location>
</feature>
<evidence type="ECO:0000256" key="4">
    <source>
        <dbReference type="ARBA" id="ARBA00023139"/>
    </source>
</evidence>
<dbReference type="InterPro" id="IPR032831">
    <property type="entry name" value="LptM_cons"/>
</dbReference>
<keyword evidence="4" id="KW-0564">Palmitate</keyword>
<evidence type="ECO:0000256" key="2">
    <source>
        <dbReference type="ARBA" id="ARBA00022729"/>
    </source>
</evidence>
<comment type="caution">
    <text evidence="8">The sequence shown here is derived from an EMBL/GenBank/DDBJ whole genome shotgun (WGS) entry which is preliminary data.</text>
</comment>
<evidence type="ECO:0000256" key="1">
    <source>
        <dbReference type="ARBA" id="ARBA00004459"/>
    </source>
</evidence>
<keyword evidence="2" id="KW-0732">Signal</keyword>
<evidence type="ECO:0000256" key="3">
    <source>
        <dbReference type="ARBA" id="ARBA00023136"/>
    </source>
</evidence>
<feature type="region of interest" description="Disordered" evidence="7">
    <location>
        <begin position="59"/>
        <end position="128"/>
    </location>
</feature>
<dbReference type="RefSeq" id="WP_332616786.1">
    <property type="nucleotide sequence ID" value="NZ_JAXGFP010000004.1"/>
</dbReference>
<evidence type="ECO:0000256" key="6">
    <source>
        <dbReference type="ARBA" id="ARBA00023288"/>
    </source>
</evidence>
<dbReference type="NCBIfam" id="NF047847">
    <property type="entry name" value="SS_mature_LptM"/>
    <property type="match status" value="1"/>
</dbReference>
<keyword evidence="5" id="KW-0998">Cell outer membrane</keyword>
<gene>
    <name evidence="8" type="ORF">SNE34_09730</name>
</gene>
<reference evidence="8 9" key="1">
    <citation type="journal article" date="2016" name="Int. J. Syst. Evol. Microbiol.">
        <title>Lysobacter erysipheiresistens sp. nov., an antagonist of powdery mildew, isolated from tobacco-cultivated soil.</title>
        <authorList>
            <person name="Xie B."/>
            <person name="Li T."/>
            <person name="Lin X."/>
            <person name="Wang C.J."/>
            <person name="Chen Y.J."/>
            <person name="Liu W.J."/>
            <person name="Zhao Z.W."/>
        </authorList>
    </citation>
    <scope>NUCLEOTIDE SEQUENCE [LARGE SCALE GENOMIC DNA]</scope>
    <source>
        <strain evidence="8 9">RS-LYSO-3</strain>
    </source>
</reference>
<proteinExistence type="predicted"/>